<comment type="caution">
    <text evidence="2">The sequence shown here is derived from an EMBL/GenBank/DDBJ whole genome shotgun (WGS) entry which is preliminary data.</text>
</comment>
<evidence type="ECO:0000256" key="1">
    <source>
        <dbReference type="SAM" id="MobiDB-lite"/>
    </source>
</evidence>
<feature type="region of interest" description="Disordered" evidence="1">
    <location>
        <begin position="76"/>
        <end position="99"/>
    </location>
</feature>
<dbReference type="AlphaFoldDB" id="A0A8T0GV44"/>
<sequence length="333" mass="36516">MATSSGSFKGSISEAGSSMPGSMRSPLSSFMRSPISNSMMPSPVSSRLTMEFETAFLMEAEEPVRFSSTDILPYLSQPSSRSVSSSDFDSQSDESRSTSFCDFNDSNRITLGSLIGLPMDSFRHFGESFRFRMRGESQDFDSAGGSMRTADESPRRSRTCSLLGDLFRCLQRTKTDYLQPTVPDGRNPTNLTSLTSFTITEVSEEEERDSDSDVGPTVFDNSVFVERDTLGSRIYEFNPLYISDAMSDVDSTDSRSLSLSGDHRQATCGESNINVKKITNPTDSGAVEMPRLTVQVNSNASPICRSQPLSPMRAVLTTVCCQLGDDSDEYTSD</sequence>
<proteinExistence type="predicted"/>
<evidence type="ECO:0000313" key="2">
    <source>
        <dbReference type="EMBL" id="KAG0563556.1"/>
    </source>
</evidence>
<gene>
    <name evidence="2" type="ORF">KC19_8G040900</name>
</gene>
<keyword evidence="3" id="KW-1185">Reference proteome</keyword>
<dbReference type="Proteomes" id="UP000822688">
    <property type="component" value="Chromosome 8"/>
</dbReference>
<organism evidence="2 3">
    <name type="scientific">Ceratodon purpureus</name>
    <name type="common">Fire moss</name>
    <name type="synonym">Dicranum purpureum</name>
    <dbReference type="NCBI Taxonomy" id="3225"/>
    <lineage>
        <taxon>Eukaryota</taxon>
        <taxon>Viridiplantae</taxon>
        <taxon>Streptophyta</taxon>
        <taxon>Embryophyta</taxon>
        <taxon>Bryophyta</taxon>
        <taxon>Bryophytina</taxon>
        <taxon>Bryopsida</taxon>
        <taxon>Dicranidae</taxon>
        <taxon>Pseudoditrichales</taxon>
        <taxon>Ditrichaceae</taxon>
        <taxon>Ceratodon</taxon>
    </lineage>
</organism>
<dbReference type="EMBL" id="CM026429">
    <property type="protein sequence ID" value="KAG0563556.1"/>
    <property type="molecule type" value="Genomic_DNA"/>
</dbReference>
<name>A0A8T0GV44_CERPU</name>
<protein>
    <submittedName>
        <fullName evidence="2">Uncharacterized protein</fullName>
    </submittedName>
</protein>
<accession>A0A8T0GV44</accession>
<reference evidence="2" key="1">
    <citation type="submission" date="2020-06" db="EMBL/GenBank/DDBJ databases">
        <title>WGS assembly of Ceratodon purpureus strain R40.</title>
        <authorList>
            <person name="Carey S.B."/>
            <person name="Jenkins J."/>
            <person name="Shu S."/>
            <person name="Lovell J.T."/>
            <person name="Sreedasyam A."/>
            <person name="Maumus F."/>
            <person name="Tiley G.P."/>
            <person name="Fernandez-Pozo N."/>
            <person name="Barry K."/>
            <person name="Chen C."/>
            <person name="Wang M."/>
            <person name="Lipzen A."/>
            <person name="Daum C."/>
            <person name="Saski C.A."/>
            <person name="Payton A.C."/>
            <person name="Mcbreen J.C."/>
            <person name="Conrad R.E."/>
            <person name="Kollar L.M."/>
            <person name="Olsson S."/>
            <person name="Huttunen S."/>
            <person name="Landis J.B."/>
            <person name="Wickett N.J."/>
            <person name="Johnson M.G."/>
            <person name="Rensing S.A."/>
            <person name="Grimwood J."/>
            <person name="Schmutz J."/>
            <person name="Mcdaniel S.F."/>
        </authorList>
    </citation>
    <scope>NUCLEOTIDE SEQUENCE</scope>
    <source>
        <strain evidence="2">R40</strain>
    </source>
</reference>
<feature type="region of interest" description="Disordered" evidence="1">
    <location>
        <begin position="1"/>
        <end position="43"/>
    </location>
</feature>
<feature type="compositionally biased region" description="Low complexity" evidence="1">
    <location>
        <begin position="76"/>
        <end position="89"/>
    </location>
</feature>
<evidence type="ECO:0000313" key="3">
    <source>
        <dbReference type="Proteomes" id="UP000822688"/>
    </source>
</evidence>